<dbReference type="AlphaFoldDB" id="A0A7R9D4Z2"/>
<feature type="transmembrane region" description="Helical" evidence="1">
    <location>
        <begin position="104"/>
        <end position="125"/>
    </location>
</feature>
<evidence type="ECO:0000256" key="1">
    <source>
        <dbReference type="SAM" id="Phobius"/>
    </source>
</evidence>
<accession>A0A7R9D4Z2</accession>
<keyword evidence="1" id="KW-0812">Transmembrane</keyword>
<proteinExistence type="predicted"/>
<name>A0A7R9D4Z2_TIMPO</name>
<dbReference type="EMBL" id="OD003591">
    <property type="protein sequence ID" value="CAD7408204.1"/>
    <property type="molecule type" value="Genomic_DNA"/>
</dbReference>
<organism evidence="2">
    <name type="scientific">Timema poppense</name>
    <name type="common">Walking stick</name>
    <dbReference type="NCBI Taxonomy" id="170557"/>
    <lineage>
        <taxon>Eukaryota</taxon>
        <taxon>Metazoa</taxon>
        <taxon>Ecdysozoa</taxon>
        <taxon>Arthropoda</taxon>
        <taxon>Hexapoda</taxon>
        <taxon>Insecta</taxon>
        <taxon>Pterygota</taxon>
        <taxon>Neoptera</taxon>
        <taxon>Polyneoptera</taxon>
        <taxon>Phasmatodea</taxon>
        <taxon>Timematodea</taxon>
        <taxon>Timematoidea</taxon>
        <taxon>Timematidae</taxon>
        <taxon>Timema</taxon>
    </lineage>
</organism>
<gene>
    <name evidence="2" type="ORF">TPSB3V08_LOCUS6242</name>
</gene>
<protein>
    <submittedName>
        <fullName evidence="2">Uncharacterized protein</fullName>
    </submittedName>
</protein>
<reference evidence="2" key="1">
    <citation type="submission" date="2020-11" db="EMBL/GenBank/DDBJ databases">
        <authorList>
            <person name="Tran Van P."/>
        </authorList>
    </citation>
    <scope>NUCLEOTIDE SEQUENCE</scope>
</reference>
<keyword evidence="1" id="KW-0472">Membrane</keyword>
<sequence>MSASSIQSTDPGSYLIVFPPKLTGSVVDRTRMSTQLLYLFVLACVLAAARGDGDAEEVSSSNQVESDDRDGRVGPAGVLAEIAKEMVTRSATNSQVLSLNLTNLLILLILKALLFGAGLFSFGFLKNGGPGGRSADTEPLFSDPRVSPPFTESELLLALSFLMGDPTQEYDCLYRVACEEPSKAKEYLLGAKMMIKGAKLFNSVIPYDTKYEPIVATLQKAVEHGASGGNCLQRYSCDSASRNKQVPKQQ</sequence>
<keyword evidence="1" id="KW-1133">Transmembrane helix</keyword>
<evidence type="ECO:0000313" key="2">
    <source>
        <dbReference type="EMBL" id="CAD7408204.1"/>
    </source>
</evidence>